<dbReference type="GO" id="GO:0003729">
    <property type="term" value="F:mRNA binding"/>
    <property type="evidence" value="ECO:0007669"/>
    <property type="project" value="InterPro"/>
</dbReference>
<dbReference type="Pfam" id="PF15247">
    <property type="entry name" value="SLBP_RNA_bind"/>
    <property type="match status" value="1"/>
</dbReference>
<feature type="compositionally biased region" description="Basic and acidic residues" evidence="3">
    <location>
        <begin position="49"/>
        <end position="59"/>
    </location>
</feature>
<dbReference type="GO" id="GO:0006398">
    <property type="term" value="P:mRNA 3'-end processing by stem-loop binding and cleavage"/>
    <property type="evidence" value="ECO:0007669"/>
    <property type="project" value="TreeGrafter"/>
</dbReference>
<dbReference type="GO" id="GO:0051028">
    <property type="term" value="P:mRNA transport"/>
    <property type="evidence" value="ECO:0007669"/>
    <property type="project" value="TreeGrafter"/>
</dbReference>
<gene>
    <name evidence="5" type="ORF">AALO_G00263030</name>
</gene>
<keyword evidence="6" id="KW-1185">Reference proteome</keyword>
<evidence type="ECO:0000256" key="3">
    <source>
        <dbReference type="SAM" id="MobiDB-lite"/>
    </source>
</evidence>
<evidence type="ECO:0000256" key="1">
    <source>
        <dbReference type="ARBA" id="ARBA00006151"/>
    </source>
</evidence>
<evidence type="ECO:0000313" key="6">
    <source>
        <dbReference type="Proteomes" id="UP000823561"/>
    </source>
</evidence>
<comment type="similarity">
    <text evidence="1">Belongs to the SLBP family.</text>
</comment>
<evidence type="ECO:0000256" key="2">
    <source>
        <dbReference type="ARBA" id="ARBA00022884"/>
    </source>
</evidence>
<keyword evidence="2" id="KW-0694">RNA-binding</keyword>
<dbReference type="EMBL" id="JADWDJ010000021">
    <property type="protein sequence ID" value="KAG5263274.1"/>
    <property type="molecule type" value="Genomic_DNA"/>
</dbReference>
<dbReference type="InterPro" id="IPR026502">
    <property type="entry name" value="SLBP1/SLBP2"/>
</dbReference>
<name>A0AAV6FLC1_9TELE</name>
<dbReference type="InterPro" id="IPR038294">
    <property type="entry name" value="SLBP_RNA_bind_sf"/>
</dbReference>
<dbReference type="PANTHER" id="PTHR17408">
    <property type="entry name" value="HISTONE RNA HAIRPIN-BINDING PROTEIN"/>
    <property type="match status" value="1"/>
</dbReference>
<dbReference type="GO" id="GO:0005737">
    <property type="term" value="C:cytoplasm"/>
    <property type="evidence" value="ECO:0007669"/>
    <property type="project" value="TreeGrafter"/>
</dbReference>
<sequence length="257" mass="29642">MSSNSQKRRQITGGDLRKNAPSPSHYGRKRGSDGQLRSQGDPQPSLGAKGEHRHTDNRSESFTTPETVRPLSRCKDWGSEVEESEMRMSVNRDMQRYRRRILTAEFSSRERKVSSGSCDSRDSASPTELETDENVLLRRQKQINYGKNTLAYDRYIKEVPKHLRQSGVHPRTPNKFRKYSRRSWDQQIKMWKVKLHTWDPPAQDGDLQAIEQIDLGEVMDIELDPDGETCKTSAGDEMDCFSVTPRKMKKTEELPQV</sequence>
<evidence type="ECO:0000259" key="4">
    <source>
        <dbReference type="Pfam" id="PF15247"/>
    </source>
</evidence>
<dbReference type="Proteomes" id="UP000823561">
    <property type="component" value="Chromosome 21"/>
</dbReference>
<dbReference type="AlphaFoldDB" id="A0AAV6FLC1"/>
<comment type="caution">
    <text evidence="5">The sequence shown here is derived from an EMBL/GenBank/DDBJ whole genome shotgun (WGS) entry which is preliminary data.</text>
</comment>
<proteinExistence type="inferred from homology"/>
<dbReference type="PANTHER" id="PTHR17408:SF7">
    <property type="entry name" value="HISTONE RNA HAIRPIN-BINDING PROTEIN"/>
    <property type="match status" value="1"/>
</dbReference>
<dbReference type="GO" id="GO:0071204">
    <property type="term" value="C:histone pre-mRNA 3'end processing complex"/>
    <property type="evidence" value="ECO:0007669"/>
    <property type="project" value="TreeGrafter"/>
</dbReference>
<feature type="region of interest" description="Disordered" evidence="3">
    <location>
        <begin position="1"/>
        <end position="93"/>
    </location>
</feature>
<organism evidence="5 6">
    <name type="scientific">Alosa alosa</name>
    <name type="common">allis shad</name>
    <dbReference type="NCBI Taxonomy" id="278164"/>
    <lineage>
        <taxon>Eukaryota</taxon>
        <taxon>Metazoa</taxon>
        <taxon>Chordata</taxon>
        <taxon>Craniata</taxon>
        <taxon>Vertebrata</taxon>
        <taxon>Euteleostomi</taxon>
        <taxon>Actinopterygii</taxon>
        <taxon>Neopterygii</taxon>
        <taxon>Teleostei</taxon>
        <taxon>Clupei</taxon>
        <taxon>Clupeiformes</taxon>
        <taxon>Clupeoidei</taxon>
        <taxon>Clupeidae</taxon>
        <taxon>Alosa</taxon>
    </lineage>
</organism>
<reference evidence="5" key="1">
    <citation type="submission" date="2020-10" db="EMBL/GenBank/DDBJ databases">
        <title>Chromosome-scale genome assembly of the Allis shad, Alosa alosa.</title>
        <authorList>
            <person name="Margot Z."/>
            <person name="Christophe K."/>
            <person name="Cabau C."/>
            <person name="Louis A."/>
            <person name="Berthelot C."/>
            <person name="Parey E."/>
            <person name="Roest Crollius H."/>
            <person name="Montfort J."/>
            <person name="Robinson-Rechavi M."/>
            <person name="Bucao C."/>
            <person name="Bouchez O."/>
            <person name="Gislard M."/>
            <person name="Lluch J."/>
            <person name="Milhes M."/>
            <person name="Lampietro C."/>
            <person name="Lopez Roques C."/>
            <person name="Donnadieu C."/>
            <person name="Braasch I."/>
            <person name="Desvignes T."/>
            <person name="Postlethwait J."/>
            <person name="Bobe J."/>
            <person name="Guiguen Y."/>
        </authorList>
    </citation>
    <scope>NUCLEOTIDE SEQUENCE</scope>
    <source>
        <strain evidence="5">M-15738</strain>
        <tissue evidence="5">Blood</tissue>
    </source>
</reference>
<dbReference type="FunFam" id="1.10.8.1120:FF:000001">
    <property type="entry name" value="Histone RNA hairpin-binding protein-like"/>
    <property type="match status" value="1"/>
</dbReference>
<accession>A0AAV6FLC1</accession>
<evidence type="ECO:0000313" key="5">
    <source>
        <dbReference type="EMBL" id="KAG5263274.1"/>
    </source>
</evidence>
<feature type="compositionally biased region" description="Basic residues" evidence="3">
    <location>
        <begin position="1"/>
        <end position="10"/>
    </location>
</feature>
<dbReference type="Gene3D" id="1.10.8.1120">
    <property type="entry name" value="Histone RNA hairpin-binding protein RNA-binding domain"/>
    <property type="match status" value="1"/>
</dbReference>
<feature type="region of interest" description="Disordered" evidence="3">
    <location>
        <begin position="108"/>
        <end position="132"/>
    </location>
</feature>
<protein>
    <recommendedName>
        <fullName evidence="4">Histone RNA hairpin-binding protein RNA-binding domain-containing protein</fullName>
    </recommendedName>
</protein>
<dbReference type="GO" id="GO:0071207">
    <property type="term" value="F:histone pre-mRNA stem-loop binding"/>
    <property type="evidence" value="ECO:0007669"/>
    <property type="project" value="TreeGrafter"/>
</dbReference>
<feature type="domain" description="Histone RNA hairpin-binding protein RNA-binding" evidence="4">
    <location>
        <begin position="131"/>
        <end position="200"/>
    </location>
</feature>
<dbReference type="InterPro" id="IPR029344">
    <property type="entry name" value="SLBP_RNA_bind"/>
</dbReference>